<dbReference type="InterPro" id="IPR051806">
    <property type="entry name" value="HAD-like_SPP"/>
</dbReference>
<dbReference type="SFLD" id="SFLDS00003">
    <property type="entry name" value="Haloacid_Dehalogenase"/>
    <property type="match status" value="1"/>
</dbReference>
<dbReference type="InterPro" id="IPR006439">
    <property type="entry name" value="HAD-SF_hydro_IA"/>
</dbReference>
<dbReference type="SUPFAM" id="SSF56784">
    <property type="entry name" value="HAD-like"/>
    <property type="match status" value="1"/>
</dbReference>
<dbReference type="InterPro" id="IPR023198">
    <property type="entry name" value="PGP-like_dom2"/>
</dbReference>
<keyword evidence="2" id="KW-1185">Reference proteome</keyword>
<dbReference type="Gene3D" id="1.10.150.240">
    <property type="entry name" value="Putative phosphatase, domain 2"/>
    <property type="match status" value="1"/>
</dbReference>
<dbReference type="PANTHER" id="PTHR43481:SF4">
    <property type="entry name" value="GLYCEROL-1-PHOSPHATE PHOSPHOHYDROLASE 1-RELATED"/>
    <property type="match status" value="1"/>
</dbReference>
<dbReference type="Gene3D" id="3.40.50.1000">
    <property type="entry name" value="HAD superfamily/HAD-like"/>
    <property type="match status" value="1"/>
</dbReference>
<proteinExistence type="predicted"/>
<dbReference type="CDD" id="cd07505">
    <property type="entry name" value="HAD_BPGM-like"/>
    <property type="match status" value="1"/>
</dbReference>
<dbReference type="Pfam" id="PF00702">
    <property type="entry name" value="Hydrolase"/>
    <property type="match status" value="1"/>
</dbReference>
<dbReference type="NCBIfam" id="TIGR01549">
    <property type="entry name" value="HAD-SF-IA-v1"/>
    <property type="match status" value="1"/>
</dbReference>
<reference evidence="2" key="1">
    <citation type="submission" date="2023-12" db="EMBL/GenBank/DDBJ databases">
        <title>Novel isolates from deep terrestrial aquifers shed light on the physiology and ecology of the class Limnochordia.</title>
        <authorList>
            <person name="Karnachuk O.V."/>
            <person name="Lukina A.P."/>
            <person name="Avakyan M.R."/>
            <person name="Kadnikov V."/>
            <person name="Begmatov S."/>
            <person name="Beletsky A.V."/>
            <person name="Mardanov A.V."/>
            <person name="Ravin N.V."/>
        </authorList>
    </citation>
    <scope>NUCLEOTIDE SEQUENCE [LARGE SCALE GENOMIC DNA]</scope>
    <source>
        <strain evidence="2">LN</strain>
    </source>
</reference>
<dbReference type="NCBIfam" id="TIGR01509">
    <property type="entry name" value="HAD-SF-IA-v3"/>
    <property type="match status" value="1"/>
</dbReference>
<gene>
    <name evidence="1" type="ORF">VLY81_03550</name>
</gene>
<dbReference type="PRINTS" id="PR00413">
    <property type="entry name" value="HADHALOGNASE"/>
</dbReference>
<dbReference type="RefSeq" id="WP_324669651.1">
    <property type="nucleotide sequence ID" value="NZ_CP141614.1"/>
</dbReference>
<accession>A0ABZ1BRK2</accession>
<sequence length="242" mass="26242">MAGEVSDLRAVLFDMDGVLVVSNPLHFRAWQDFGRQIGLVVTEEMFYREFSGRKNEEALETLFPGRFDADQRAELSRRKEALFRERYVPLLLPVPGVRELVIDLRRRSVPLALATSGPPENVQAILRHLKLEGAFDVVVTGQDVTAAKPDPAIFRISAERLGVPCERALVIEDSVAGVRAARAAGAVCLGVSTSEPPSRLEEAGAAHVVADFTGMKAEALEAIFRDVRGPESPAGPTGTDAP</sequence>
<dbReference type="PANTHER" id="PTHR43481">
    <property type="entry name" value="FRUCTOSE-1-PHOSPHATE PHOSPHATASE"/>
    <property type="match status" value="1"/>
</dbReference>
<evidence type="ECO:0000313" key="2">
    <source>
        <dbReference type="Proteomes" id="UP001333102"/>
    </source>
</evidence>
<dbReference type="InterPro" id="IPR023214">
    <property type="entry name" value="HAD_sf"/>
</dbReference>
<dbReference type="InterPro" id="IPR036412">
    <property type="entry name" value="HAD-like_sf"/>
</dbReference>
<dbReference type="SFLD" id="SFLDG01135">
    <property type="entry name" value="C1.5.6:_HAD__Beta-PGM__Phospha"/>
    <property type="match status" value="1"/>
</dbReference>
<dbReference type="SFLD" id="SFLDG01129">
    <property type="entry name" value="C1.5:_HAD__Beta-PGM__Phosphata"/>
    <property type="match status" value="1"/>
</dbReference>
<evidence type="ECO:0000313" key="1">
    <source>
        <dbReference type="EMBL" id="WRP15255.1"/>
    </source>
</evidence>
<dbReference type="EMBL" id="CP141614">
    <property type="protein sequence ID" value="WRP15255.1"/>
    <property type="molecule type" value="Genomic_DNA"/>
</dbReference>
<name>A0ABZ1BRK2_9FIRM</name>
<organism evidence="1 2">
    <name type="scientific">Geochorda subterranea</name>
    <dbReference type="NCBI Taxonomy" id="3109564"/>
    <lineage>
        <taxon>Bacteria</taxon>
        <taxon>Bacillati</taxon>
        <taxon>Bacillota</taxon>
        <taxon>Limnochordia</taxon>
        <taxon>Limnochordales</taxon>
        <taxon>Geochordaceae</taxon>
        <taxon>Geochorda</taxon>
    </lineage>
</organism>
<protein>
    <submittedName>
        <fullName evidence="1">HAD family phosphatase</fullName>
    </submittedName>
</protein>
<dbReference type="Proteomes" id="UP001333102">
    <property type="component" value="Chromosome"/>
</dbReference>